<evidence type="ECO:0000313" key="2">
    <source>
        <dbReference type="Proteomes" id="UP000621386"/>
    </source>
</evidence>
<name>A0ABS1NYT4_9ACTN</name>
<evidence type="ECO:0000313" key="1">
    <source>
        <dbReference type="EMBL" id="MBL1104935.1"/>
    </source>
</evidence>
<dbReference type="RefSeq" id="WP_201815374.1">
    <property type="nucleotide sequence ID" value="NZ_JAERRH010000003.1"/>
</dbReference>
<protein>
    <recommendedName>
        <fullName evidence="3">Calcium-binding protein</fullName>
    </recommendedName>
</protein>
<gene>
    <name evidence="1" type="ORF">JK361_10065</name>
</gene>
<dbReference type="EMBL" id="JAERRH010000003">
    <property type="protein sequence ID" value="MBL1104935.1"/>
    <property type="molecule type" value="Genomic_DNA"/>
</dbReference>
<evidence type="ECO:0008006" key="3">
    <source>
        <dbReference type="Google" id="ProtNLM"/>
    </source>
</evidence>
<comment type="caution">
    <text evidence="1">The sequence shown here is derived from an EMBL/GenBank/DDBJ whole genome shotgun (WGS) entry which is preliminary data.</text>
</comment>
<dbReference type="Proteomes" id="UP000621386">
    <property type="component" value="Unassembled WGS sequence"/>
</dbReference>
<keyword evidence="2" id="KW-1185">Reference proteome</keyword>
<reference evidence="1 2" key="1">
    <citation type="submission" date="2021-01" db="EMBL/GenBank/DDBJ databases">
        <title>WGS of actinomycetes isolated from Thailand.</title>
        <authorList>
            <person name="Thawai C."/>
        </authorList>
    </citation>
    <scope>NUCLEOTIDE SEQUENCE [LARGE SCALE GENOMIC DNA]</scope>
    <source>
        <strain evidence="1 2">CH5-8</strain>
    </source>
</reference>
<organism evidence="1 2">
    <name type="scientific">Streptomyces musisoli</name>
    <dbReference type="NCBI Taxonomy" id="2802280"/>
    <lineage>
        <taxon>Bacteria</taxon>
        <taxon>Bacillati</taxon>
        <taxon>Actinomycetota</taxon>
        <taxon>Actinomycetes</taxon>
        <taxon>Kitasatosporales</taxon>
        <taxon>Streptomycetaceae</taxon>
        <taxon>Streptomyces</taxon>
    </lineage>
</organism>
<proteinExistence type="predicted"/>
<sequence>MSVEIRLLSGKSVTYEDGRTDTEIRAYRYKIHGSGALVVQCTTTKNDSDGYAVDYTDTVDVFGPAAWEKVSGDD</sequence>
<accession>A0ABS1NYT4</accession>